<dbReference type="SUPFAM" id="SSF47323">
    <property type="entry name" value="Anticodon-binding domain of a subclass of class I aminoacyl-tRNA synthetases"/>
    <property type="match status" value="1"/>
</dbReference>
<evidence type="ECO:0000256" key="3">
    <source>
        <dbReference type="ARBA" id="ARBA00007078"/>
    </source>
</evidence>
<evidence type="ECO:0000256" key="4">
    <source>
        <dbReference type="ARBA" id="ARBA00011245"/>
    </source>
</evidence>
<comment type="catalytic activity">
    <reaction evidence="14 15">
        <text>tRNA(Ile) + L-isoleucine + ATP = L-isoleucyl-tRNA(Ile) + AMP + diphosphate</text>
        <dbReference type="Rhea" id="RHEA:11060"/>
        <dbReference type="Rhea" id="RHEA-COMP:9666"/>
        <dbReference type="Rhea" id="RHEA-COMP:9695"/>
        <dbReference type="ChEBI" id="CHEBI:30616"/>
        <dbReference type="ChEBI" id="CHEBI:33019"/>
        <dbReference type="ChEBI" id="CHEBI:58045"/>
        <dbReference type="ChEBI" id="CHEBI:78442"/>
        <dbReference type="ChEBI" id="CHEBI:78528"/>
        <dbReference type="ChEBI" id="CHEBI:456215"/>
        <dbReference type="EC" id="6.1.1.5"/>
    </reaction>
</comment>
<dbReference type="GO" id="GO:0004822">
    <property type="term" value="F:isoleucine-tRNA ligase activity"/>
    <property type="evidence" value="ECO:0007669"/>
    <property type="project" value="UniProtKB-UniRule"/>
</dbReference>
<feature type="binding site" evidence="15">
    <location>
        <position position="604"/>
    </location>
    <ligand>
        <name>ATP</name>
        <dbReference type="ChEBI" id="CHEBI:30616"/>
    </ligand>
</feature>
<dbReference type="InterPro" id="IPR009080">
    <property type="entry name" value="tRNAsynth_Ia_anticodon-bd"/>
</dbReference>
<evidence type="ECO:0000256" key="5">
    <source>
        <dbReference type="ARBA" id="ARBA00022490"/>
    </source>
</evidence>
<dbReference type="InterPro" id="IPR033709">
    <property type="entry name" value="Anticodon_Ile_ABEc"/>
</dbReference>
<dbReference type="SUPFAM" id="SSF52374">
    <property type="entry name" value="Nucleotidylyl transferase"/>
    <property type="match status" value="1"/>
</dbReference>
<dbReference type="HAMAP" id="MF_02003">
    <property type="entry name" value="Ile_tRNA_synth_type2"/>
    <property type="match status" value="1"/>
</dbReference>
<comment type="function">
    <text evidence="13 15">Catalyzes the attachment of isoleucine to tRNA(Ile). As IleRS can inadvertently accommodate and process structurally similar amino acids such as valine, to avoid such errors it has two additional distinct tRNA(Ile)-dependent editing activities. One activity is designated as 'pretransfer' editing and involves the hydrolysis of activated Val-AMP. The other activity is designated 'posttransfer' editing and involves deacylation of mischarged Val-tRNA(Ile).</text>
</comment>
<dbReference type="GO" id="GO:0002161">
    <property type="term" value="F:aminoacyl-tRNA deacylase activity"/>
    <property type="evidence" value="ECO:0007669"/>
    <property type="project" value="InterPro"/>
</dbReference>
<feature type="short sequence motif" description="'HIGH' region" evidence="15">
    <location>
        <begin position="51"/>
        <end position="61"/>
    </location>
</feature>
<dbReference type="FunFam" id="3.40.50.620:FF:000063">
    <property type="entry name" value="Isoleucine--tRNA ligase"/>
    <property type="match status" value="1"/>
</dbReference>
<sequence>MTKHYAEVKAKADFVELEKEVLKFWEEDKTFEKSVRNRDGAAEFVFYDGPPFANGTPHYGHIMVSYVKDVVARFQTMNGKKVERRLGWDCHGLPAEMSAEKQLGVSGRKQIEEFGVEKFNDFCRSDVLKYSGIWVDMFKRIGRWVDFNHDYKTMDLPFMESVISNFKQLYDKGLVYEDYRVLPYSWCAETPLSNFEVNQGYQDKTDNAITVMFKLENGMNMLVWTTTPWTLPSNLMLAVGEDIDYAVMEENGEKYILAQALLGRYKKQLEHAAQTGTLKGKDLVGMSYEPMFPYFKHLKNKGAFKVLSGTFVSTEDGTGIVHIAPGFGQDDFEACRAYDENFPVVCPVDEAGKFTAEVPDYEGKQVFETNEPIMQLLKEKGLLVKKEQYTHSYPFCWRTDTPLIYKAMSSWFVKVTDFRDDMVKNNRQINWVPEHIKDGRFGKWLEGARDWSISRNRFWGTPIPVWKSDNPQFPRIDVFGSIAEIKEKTGFEVTNLHKPYIDDVVYPNPDDPSGKTMMRRVGDVFDCWFESGSMPYAQVHYPFENKQWFENHFPADFIVEAMDQTRGWFYTLTVLSTALHNRPAFKNCICTGLLMAEGGQKLSKRLKNYPDPNEVLDSIGSDALRWFLVSSPVLKGGNLAVDKEGKEIAKASRVAQIPLWNAFYFFTLYANAEEYKAKEIASSPEAIDNYILSKLKHLGEVVKTGLETYDVSLATNELANFMEVLNNWYIRRTRDRFWEGNANAFDTLYTVLVNVCKIAAPIMPFLCEYVFKALTGEESVHLTDYPSLSGINYDEELVNTMDFVQDLCSTGKFIREEKNLRNRLPLNSLTVIGAELNPAYQEIVKDELNVKEVKFDSNLENYAAKKIYLYTPLLGKALGKDMGAVMAAYKQGSWTLNADGTLSIGGQNLTKDLFEVRLEMKDGVAGKSFADNKAVVTLDTNVTDELKREGMARDFVRLVQTLRKDKDFNISDRIELCYQTADAELAKALEENKAYVAEQVLAVKIEASCLSGAEADIEGAKLVFDAKVSNAKVA</sequence>
<evidence type="ECO:0000256" key="15">
    <source>
        <dbReference type="HAMAP-Rule" id="MF_02003"/>
    </source>
</evidence>
<evidence type="ECO:0000256" key="13">
    <source>
        <dbReference type="ARBA" id="ARBA00025217"/>
    </source>
</evidence>
<dbReference type="GO" id="GO:0008270">
    <property type="term" value="F:zinc ion binding"/>
    <property type="evidence" value="ECO:0007669"/>
    <property type="project" value="UniProtKB-UniRule"/>
</dbReference>
<comment type="subcellular location">
    <subcellularLocation>
        <location evidence="2 15">Cytoplasm</location>
    </subcellularLocation>
</comment>
<dbReference type="InterPro" id="IPR023586">
    <property type="entry name" value="Ile-tRNA-ligase_type2"/>
</dbReference>
<dbReference type="GO" id="GO:0006428">
    <property type="term" value="P:isoleucyl-tRNA aminoacylation"/>
    <property type="evidence" value="ECO:0007669"/>
    <property type="project" value="UniProtKB-UniRule"/>
</dbReference>
<dbReference type="Pfam" id="PF19302">
    <property type="entry name" value="DUF5915"/>
    <property type="match status" value="1"/>
</dbReference>
<dbReference type="CDD" id="cd07961">
    <property type="entry name" value="Anticodon_Ia_Ile_ABEc"/>
    <property type="match status" value="1"/>
</dbReference>
<protein>
    <recommendedName>
        <fullName evidence="15">Isoleucine--tRNA ligase</fullName>
        <ecNumber evidence="15">6.1.1.5</ecNumber>
    </recommendedName>
    <alternativeName>
        <fullName evidence="15">Isoleucyl-tRNA synthetase</fullName>
        <shortName evidence="15">IleRS</shortName>
    </alternativeName>
</protein>
<dbReference type="EC" id="6.1.1.5" evidence="15"/>
<feature type="domain" description="Aminoacyl-tRNA synthetase class Ia" evidence="16">
    <location>
        <begin position="21"/>
        <end position="635"/>
    </location>
</feature>
<evidence type="ECO:0000256" key="6">
    <source>
        <dbReference type="ARBA" id="ARBA00022598"/>
    </source>
</evidence>
<dbReference type="PANTHER" id="PTHR42780">
    <property type="entry name" value="SOLEUCYL-TRNA SYNTHETASE"/>
    <property type="match status" value="1"/>
</dbReference>
<comment type="subunit">
    <text evidence="4 15">Monomer.</text>
</comment>
<keyword evidence="8 15" id="KW-0547">Nucleotide-binding</keyword>
<evidence type="ECO:0000256" key="14">
    <source>
        <dbReference type="ARBA" id="ARBA00048359"/>
    </source>
</evidence>
<dbReference type="Proteomes" id="UP000824107">
    <property type="component" value="Unassembled WGS sequence"/>
</dbReference>
<dbReference type="SUPFAM" id="SSF50677">
    <property type="entry name" value="ValRS/IleRS/LeuRS editing domain"/>
    <property type="match status" value="1"/>
</dbReference>
<dbReference type="Pfam" id="PF00133">
    <property type="entry name" value="tRNA-synt_1"/>
    <property type="match status" value="1"/>
</dbReference>
<evidence type="ECO:0000313" key="18">
    <source>
        <dbReference type="EMBL" id="HIU53793.1"/>
    </source>
</evidence>
<feature type="domain" description="Methionyl/Valyl/Leucyl/Isoleucyl-tRNA synthetase anticodon-binding" evidence="17">
    <location>
        <begin position="688"/>
        <end position="827"/>
    </location>
</feature>
<organism evidence="18 19">
    <name type="scientific">Candidatus Scatocola faecipullorum</name>
    <dbReference type="NCBI Taxonomy" id="2840917"/>
    <lineage>
        <taxon>Bacteria</taxon>
        <taxon>Pseudomonadati</taxon>
        <taxon>Pseudomonadota</taxon>
        <taxon>Alphaproteobacteria</taxon>
        <taxon>Rhodospirillales</taxon>
        <taxon>Rhodospirillaceae</taxon>
        <taxon>Rhodospirillaceae incertae sedis</taxon>
        <taxon>Candidatus Scatocola</taxon>
    </lineage>
</organism>
<dbReference type="CDD" id="cd00818">
    <property type="entry name" value="IleRS_core"/>
    <property type="match status" value="1"/>
</dbReference>
<evidence type="ECO:0000256" key="12">
    <source>
        <dbReference type="ARBA" id="ARBA00023146"/>
    </source>
</evidence>
<comment type="cofactor">
    <cofactor evidence="1 15">
        <name>Zn(2+)</name>
        <dbReference type="ChEBI" id="CHEBI:29105"/>
    </cofactor>
</comment>
<dbReference type="PRINTS" id="PR00984">
    <property type="entry name" value="TRNASYNTHILE"/>
</dbReference>
<keyword evidence="7 15" id="KW-0479">Metal-binding</keyword>
<keyword evidence="9 15" id="KW-0862">Zinc</keyword>
<dbReference type="InterPro" id="IPR013155">
    <property type="entry name" value="M/V/L/I-tRNA-synth_anticd-bd"/>
</dbReference>
<evidence type="ECO:0000313" key="19">
    <source>
        <dbReference type="Proteomes" id="UP000824107"/>
    </source>
</evidence>
<name>A0A9D1M589_9PROT</name>
<reference evidence="18" key="2">
    <citation type="journal article" date="2021" name="PeerJ">
        <title>Extensive microbial diversity within the chicken gut microbiome revealed by metagenomics and culture.</title>
        <authorList>
            <person name="Gilroy R."/>
            <person name="Ravi A."/>
            <person name="Getino M."/>
            <person name="Pursley I."/>
            <person name="Horton D.L."/>
            <person name="Alikhan N.F."/>
            <person name="Baker D."/>
            <person name="Gharbi K."/>
            <person name="Hall N."/>
            <person name="Watson M."/>
            <person name="Adriaenssens E.M."/>
            <person name="Foster-Nyarko E."/>
            <person name="Jarju S."/>
            <person name="Secka A."/>
            <person name="Antonio M."/>
            <person name="Oren A."/>
            <person name="Chaudhuri R.R."/>
            <person name="La Ragione R."/>
            <person name="Hildebrand F."/>
            <person name="Pallen M.J."/>
        </authorList>
    </citation>
    <scope>NUCLEOTIDE SEQUENCE</scope>
    <source>
        <strain evidence="18">ChiW3-316</strain>
    </source>
</reference>
<dbReference type="InterPro" id="IPR009008">
    <property type="entry name" value="Val/Leu/Ile-tRNA-synth_edit"/>
</dbReference>
<proteinExistence type="inferred from homology"/>
<accession>A0A9D1M589</accession>
<dbReference type="AlphaFoldDB" id="A0A9D1M589"/>
<evidence type="ECO:0000256" key="8">
    <source>
        <dbReference type="ARBA" id="ARBA00022741"/>
    </source>
</evidence>
<feature type="short sequence motif" description="'KMSKS' region" evidence="15">
    <location>
        <begin position="601"/>
        <end position="605"/>
    </location>
</feature>
<comment type="caution">
    <text evidence="18">The sequence shown here is derived from an EMBL/GenBank/DDBJ whole genome shotgun (WGS) entry which is preliminary data.</text>
</comment>
<dbReference type="FunFam" id="3.40.50.620:FF:000075">
    <property type="entry name" value="Isoleucine--tRNA ligase"/>
    <property type="match status" value="1"/>
</dbReference>
<dbReference type="PROSITE" id="PS00178">
    <property type="entry name" value="AA_TRNA_LIGASE_I"/>
    <property type="match status" value="1"/>
</dbReference>
<keyword evidence="5 15" id="KW-0963">Cytoplasm</keyword>
<dbReference type="NCBIfam" id="TIGR00392">
    <property type="entry name" value="ileS"/>
    <property type="match status" value="1"/>
</dbReference>
<dbReference type="GO" id="GO:0005524">
    <property type="term" value="F:ATP binding"/>
    <property type="evidence" value="ECO:0007669"/>
    <property type="project" value="UniProtKB-UniRule"/>
</dbReference>
<dbReference type="InterPro" id="IPR002300">
    <property type="entry name" value="aa-tRNA-synth_Ia"/>
</dbReference>
<evidence type="ECO:0000259" key="17">
    <source>
        <dbReference type="Pfam" id="PF08264"/>
    </source>
</evidence>
<dbReference type="GO" id="GO:0005737">
    <property type="term" value="C:cytoplasm"/>
    <property type="evidence" value="ECO:0007669"/>
    <property type="project" value="UniProtKB-SubCell"/>
</dbReference>
<dbReference type="Gene3D" id="1.10.730.10">
    <property type="entry name" value="Isoleucyl-tRNA Synthetase, Domain 1"/>
    <property type="match status" value="1"/>
</dbReference>
<evidence type="ECO:0000256" key="1">
    <source>
        <dbReference type="ARBA" id="ARBA00001947"/>
    </source>
</evidence>
<dbReference type="InterPro" id="IPR014729">
    <property type="entry name" value="Rossmann-like_a/b/a_fold"/>
</dbReference>
<dbReference type="InterPro" id="IPR001412">
    <property type="entry name" value="aa-tRNA-synth_I_CS"/>
</dbReference>
<dbReference type="EMBL" id="DVNC01000049">
    <property type="protein sequence ID" value="HIU53793.1"/>
    <property type="molecule type" value="Genomic_DNA"/>
</dbReference>
<comment type="similarity">
    <text evidence="3 15">Belongs to the class-I aminoacyl-tRNA synthetase family. IleS type 2 subfamily.</text>
</comment>
<evidence type="ECO:0000256" key="10">
    <source>
        <dbReference type="ARBA" id="ARBA00022840"/>
    </source>
</evidence>
<dbReference type="Gene3D" id="3.40.50.620">
    <property type="entry name" value="HUPs"/>
    <property type="match status" value="2"/>
</dbReference>
<evidence type="ECO:0000256" key="9">
    <source>
        <dbReference type="ARBA" id="ARBA00022833"/>
    </source>
</evidence>
<dbReference type="Pfam" id="PF08264">
    <property type="entry name" value="Anticodon_1"/>
    <property type="match status" value="1"/>
</dbReference>
<evidence type="ECO:0000256" key="11">
    <source>
        <dbReference type="ARBA" id="ARBA00022917"/>
    </source>
</evidence>
<keyword evidence="11 15" id="KW-0648">Protein biosynthesis</keyword>
<dbReference type="PANTHER" id="PTHR42780:SF1">
    <property type="entry name" value="ISOLEUCINE--TRNA LIGASE, CYTOPLASMIC"/>
    <property type="match status" value="1"/>
</dbReference>
<gene>
    <name evidence="15" type="primary">ileS</name>
    <name evidence="18" type="ORF">IAD20_06900</name>
</gene>
<keyword evidence="6 15" id="KW-0436">Ligase</keyword>
<dbReference type="InterPro" id="IPR002301">
    <property type="entry name" value="Ile-tRNA-ligase"/>
</dbReference>
<evidence type="ECO:0000256" key="7">
    <source>
        <dbReference type="ARBA" id="ARBA00022723"/>
    </source>
</evidence>
<keyword evidence="10 15" id="KW-0067">ATP-binding</keyword>
<keyword evidence="12 15" id="KW-0030">Aminoacyl-tRNA synthetase</keyword>
<dbReference type="GO" id="GO:0000049">
    <property type="term" value="F:tRNA binding"/>
    <property type="evidence" value="ECO:0007669"/>
    <property type="project" value="InterPro"/>
</dbReference>
<evidence type="ECO:0000259" key="16">
    <source>
        <dbReference type="Pfam" id="PF00133"/>
    </source>
</evidence>
<reference evidence="18" key="1">
    <citation type="submission" date="2020-10" db="EMBL/GenBank/DDBJ databases">
        <authorList>
            <person name="Gilroy R."/>
        </authorList>
    </citation>
    <scope>NUCLEOTIDE SEQUENCE</scope>
    <source>
        <strain evidence="18">ChiW3-316</strain>
    </source>
</reference>
<evidence type="ECO:0000256" key="2">
    <source>
        <dbReference type="ARBA" id="ARBA00004496"/>
    </source>
</evidence>
<comment type="domain">
    <text evidence="15">IleRS has two distinct active sites: one for aminoacylation and one for editing. The misactivated valine is translocated from the active site to the editing site, which sterically excludes the correctly activated isoleucine. The single editing site contains two valyl binding pockets, one specific for each substrate (Val-AMP or Val-tRNA(Ile)).</text>
</comment>